<evidence type="ECO:0000259" key="2">
    <source>
        <dbReference type="PROSITE" id="PS50222"/>
    </source>
</evidence>
<feature type="domain" description="EF-hand" evidence="2">
    <location>
        <begin position="20"/>
        <end position="55"/>
    </location>
</feature>
<dbReference type="GO" id="GO:0005509">
    <property type="term" value="F:calcium ion binding"/>
    <property type="evidence" value="ECO:0007669"/>
    <property type="project" value="InterPro"/>
</dbReference>
<accession>A9P121</accession>
<name>A9P121_PICSI</name>
<dbReference type="PANTHER" id="PTHR34574:SF5">
    <property type="entry name" value="CALCIUM-BINDING EF-HAND FAMILY PROTEIN"/>
    <property type="match status" value="1"/>
</dbReference>
<dbReference type="EMBL" id="EF087336">
    <property type="protein sequence ID" value="ABK26582.1"/>
    <property type="molecule type" value="mRNA"/>
</dbReference>
<dbReference type="Gene3D" id="1.10.238.10">
    <property type="entry name" value="EF-hand"/>
    <property type="match status" value="1"/>
</dbReference>
<evidence type="ECO:0000256" key="1">
    <source>
        <dbReference type="ARBA" id="ARBA00022837"/>
    </source>
</evidence>
<sequence length="136" mass="15194">MSIVVLDGSTVREFVEDKEAFNKTMDEKFVELDANKDGVLCRSELRKALESLRLMESEMGMEVSSTPQELNALYDSVFDGFDTDHNNNVDLNEFRSEMKNIMLAIADGLGAAPIQLLLEEGSLLKDAVEFESAKTH</sequence>
<dbReference type="InterPro" id="IPR018247">
    <property type="entry name" value="EF_Hand_1_Ca_BS"/>
</dbReference>
<dbReference type="SMART" id="SM00054">
    <property type="entry name" value="EFh"/>
    <property type="match status" value="2"/>
</dbReference>
<evidence type="ECO:0000313" key="4">
    <source>
        <dbReference type="EMBL" id="ACN41016.1"/>
    </source>
</evidence>
<dbReference type="InterPro" id="IPR002048">
    <property type="entry name" value="EF_hand_dom"/>
</dbReference>
<dbReference type="PROSITE" id="PS50222">
    <property type="entry name" value="EF_HAND_2"/>
    <property type="match status" value="2"/>
</dbReference>
<dbReference type="SUPFAM" id="SSF47473">
    <property type="entry name" value="EF-hand"/>
    <property type="match status" value="1"/>
</dbReference>
<dbReference type="EMBL" id="BT071562">
    <property type="protein sequence ID" value="ACN41016.1"/>
    <property type="molecule type" value="mRNA"/>
</dbReference>
<dbReference type="PANTHER" id="PTHR34574">
    <property type="entry name" value="CALCIUM-BINDING EF-HAND FAMILY PROTEIN-RELATED"/>
    <property type="match status" value="1"/>
</dbReference>
<dbReference type="Pfam" id="PF13499">
    <property type="entry name" value="EF-hand_7"/>
    <property type="match status" value="1"/>
</dbReference>
<dbReference type="PROSITE" id="PS00018">
    <property type="entry name" value="EF_HAND_1"/>
    <property type="match status" value="2"/>
</dbReference>
<proteinExistence type="evidence at transcript level"/>
<reference evidence="4" key="2">
    <citation type="submission" date="2009-02" db="EMBL/GenBank/DDBJ databases">
        <title>Full length sequence-verified cDNA sequences from Sitka spruce (Picea sitchensis).</title>
        <authorList>
            <person name="Reid K.E."/>
            <person name="Liao N."/>
            <person name="Ralph S."/>
            <person name="Kolosova N."/>
            <person name="Oddy C."/>
            <person name="Moore R."/>
            <person name="Mayo M."/>
            <person name="Wagner S."/>
            <person name="King J."/>
            <person name="Yanchuk A."/>
            <person name="Holt R."/>
            <person name="Jones S."/>
            <person name="Marra M."/>
            <person name="Ritland C.E."/>
            <person name="Ritland K."/>
            <person name="Bohlmann J."/>
        </authorList>
    </citation>
    <scope>NUCLEOTIDE SEQUENCE</scope>
    <source>
        <tissue evidence="4">Bark</tissue>
    </source>
</reference>
<keyword evidence="1" id="KW-0106">Calcium</keyword>
<protein>
    <recommendedName>
        <fullName evidence="2">EF-hand domain-containing protein</fullName>
    </recommendedName>
</protein>
<reference evidence="3" key="1">
    <citation type="journal article" date="2008" name="BMC Genomics">
        <title>A conifer genomics resource of 200,000 spruce (Picea spp.) ESTs and 6,464 high-quality, sequence-finished full-length cDNAs for Sitka spruce (Picea sitchensis).</title>
        <authorList>
            <person name="Ralph S.G."/>
            <person name="Chun H.J."/>
            <person name="Kolosova N."/>
            <person name="Cooper D."/>
            <person name="Oddy C."/>
            <person name="Ritland C.E."/>
            <person name="Kirkpatrick R."/>
            <person name="Moore R."/>
            <person name="Barber S."/>
            <person name="Holt R.A."/>
            <person name="Jones S.J."/>
            <person name="Marra M.A."/>
            <person name="Douglas C.J."/>
            <person name="Ritland K."/>
            <person name="Bohlmann J."/>
        </authorList>
    </citation>
    <scope>NUCLEOTIDE SEQUENCE</scope>
    <source>
        <tissue evidence="3">Green portion of the leader tissue</tissue>
    </source>
</reference>
<evidence type="ECO:0000313" key="3">
    <source>
        <dbReference type="EMBL" id="ABK26582.1"/>
    </source>
</evidence>
<feature type="domain" description="EF-hand" evidence="2">
    <location>
        <begin position="69"/>
        <end position="104"/>
    </location>
</feature>
<organism evidence="3">
    <name type="scientific">Picea sitchensis</name>
    <name type="common">Sitka spruce</name>
    <name type="synonym">Pinus sitchensis</name>
    <dbReference type="NCBI Taxonomy" id="3332"/>
    <lineage>
        <taxon>Eukaryota</taxon>
        <taxon>Viridiplantae</taxon>
        <taxon>Streptophyta</taxon>
        <taxon>Embryophyta</taxon>
        <taxon>Tracheophyta</taxon>
        <taxon>Spermatophyta</taxon>
        <taxon>Pinopsida</taxon>
        <taxon>Pinidae</taxon>
        <taxon>Conifers I</taxon>
        <taxon>Pinales</taxon>
        <taxon>Pinaceae</taxon>
        <taxon>Picea</taxon>
    </lineage>
</organism>
<dbReference type="AlphaFoldDB" id="A9P121"/>
<dbReference type="OMA" id="VNDESHF"/>
<dbReference type="InterPro" id="IPR011992">
    <property type="entry name" value="EF-hand-dom_pair"/>
</dbReference>